<dbReference type="Gene3D" id="1.10.287.690">
    <property type="entry name" value="Helix hairpin bin"/>
    <property type="match status" value="1"/>
</dbReference>
<dbReference type="GO" id="GO:1902975">
    <property type="term" value="P:mitotic DNA replication initiation"/>
    <property type="evidence" value="ECO:0007669"/>
    <property type="project" value="InterPro"/>
</dbReference>
<feature type="domain" description="DNA-directed DNA polymerase family B multifunctional" evidence="15">
    <location>
        <begin position="801"/>
        <end position="1267"/>
    </location>
</feature>
<organism evidence="19 20">
    <name type="scientific">Gonapodya prolifera (strain JEL478)</name>
    <name type="common">Monoblepharis prolifera</name>
    <dbReference type="NCBI Taxonomy" id="1344416"/>
    <lineage>
        <taxon>Eukaryota</taxon>
        <taxon>Fungi</taxon>
        <taxon>Fungi incertae sedis</taxon>
        <taxon>Chytridiomycota</taxon>
        <taxon>Chytridiomycota incertae sedis</taxon>
        <taxon>Monoblepharidomycetes</taxon>
        <taxon>Monoblepharidales</taxon>
        <taxon>Gonapodyaceae</taxon>
        <taxon>Gonapodya</taxon>
    </lineage>
</organism>
<dbReference type="GO" id="GO:0140445">
    <property type="term" value="C:chromosome, telomeric repeat region"/>
    <property type="evidence" value="ECO:0007669"/>
    <property type="project" value="EnsemblFungi"/>
</dbReference>
<keyword evidence="5 12" id="KW-0235">DNA replication</keyword>
<keyword evidence="7" id="KW-0863">Zinc-finger</keyword>
<evidence type="ECO:0000259" key="18">
    <source>
        <dbReference type="Pfam" id="PF12254"/>
    </source>
</evidence>
<dbReference type="GO" id="GO:0003887">
    <property type="term" value="F:DNA-directed DNA polymerase activity"/>
    <property type="evidence" value="ECO:0007669"/>
    <property type="project" value="UniProtKB-KW"/>
</dbReference>
<keyword evidence="3 12" id="KW-0808">Transferase</keyword>
<evidence type="ECO:0000256" key="6">
    <source>
        <dbReference type="ARBA" id="ARBA00022723"/>
    </source>
</evidence>
<dbReference type="GO" id="GO:0008270">
    <property type="term" value="F:zinc ion binding"/>
    <property type="evidence" value="ECO:0007669"/>
    <property type="project" value="UniProtKB-KW"/>
</dbReference>
<evidence type="ECO:0000256" key="11">
    <source>
        <dbReference type="ARBA" id="ARBA00023242"/>
    </source>
</evidence>
<dbReference type="InterPro" id="IPR012337">
    <property type="entry name" value="RNaseH-like_sf"/>
</dbReference>
<dbReference type="InterPro" id="IPR006133">
    <property type="entry name" value="DNA-dir_DNA_pol_B_exonuc"/>
</dbReference>
<keyword evidence="10 12" id="KW-0238">DNA-binding</keyword>
<evidence type="ECO:0000313" key="20">
    <source>
        <dbReference type="Proteomes" id="UP000070544"/>
    </source>
</evidence>
<dbReference type="Pfam" id="PF00136">
    <property type="entry name" value="DNA_pol_B"/>
    <property type="match status" value="1"/>
</dbReference>
<dbReference type="Gene3D" id="2.40.50.730">
    <property type="match status" value="1"/>
</dbReference>
<dbReference type="Gene3D" id="1.10.3200.20">
    <property type="entry name" value="DNA Polymerase alpha, zinc finger"/>
    <property type="match status" value="1"/>
</dbReference>
<evidence type="ECO:0000256" key="1">
    <source>
        <dbReference type="ARBA" id="ARBA00004123"/>
    </source>
</evidence>
<dbReference type="Pfam" id="PF12254">
    <property type="entry name" value="DNA_pol_alpha_N"/>
    <property type="match status" value="1"/>
</dbReference>
<feature type="coiled-coil region" evidence="13">
    <location>
        <begin position="1453"/>
        <end position="1480"/>
    </location>
</feature>
<dbReference type="GO" id="GO:0000785">
    <property type="term" value="C:chromatin"/>
    <property type="evidence" value="ECO:0007669"/>
    <property type="project" value="EnsemblFungi"/>
</dbReference>
<dbReference type="Pfam" id="PF03104">
    <property type="entry name" value="DNA_pol_B_exo1"/>
    <property type="match status" value="1"/>
</dbReference>
<dbReference type="GO" id="GO:0006273">
    <property type="term" value="P:lagging strand elongation"/>
    <property type="evidence" value="ECO:0007669"/>
    <property type="project" value="TreeGrafter"/>
</dbReference>
<dbReference type="Gene3D" id="1.10.132.60">
    <property type="entry name" value="DNA polymerase family B, C-terminal domain"/>
    <property type="match status" value="1"/>
</dbReference>
<dbReference type="GO" id="GO:0003688">
    <property type="term" value="F:DNA replication origin binding"/>
    <property type="evidence" value="ECO:0007669"/>
    <property type="project" value="EnsemblFungi"/>
</dbReference>
<evidence type="ECO:0000256" key="3">
    <source>
        <dbReference type="ARBA" id="ARBA00022679"/>
    </source>
</evidence>
<evidence type="ECO:0000259" key="17">
    <source>
        <dbReference type="Pfam" id="PF08996"/>
    </source>
</evidence>
<evidence type="ECO:0000259" key="15">
    <source>
        <dbReference type="Pfam" id="PF00136"/>
    </source>
</evidence>
<evidence type="ECO:0000256" key="7">
    <source>
        <dbReference type="ARBA" id="ARBA00022771"/>
    </source>
</evidence>
<keyword evidence="8" id="KW-0862">Zinc</keyword>
<dbReference type="Gene3D" id="3.30.70.2820">
    <property type="match status" value="1"/>
</dbReference>
<dbReference type="InterPro" id="IPR024647">
    <property type="entry name" value="DNA_pol_a_cat_su_N"/>
</dbReference>
<dbReference type="SMART" id="SM00486">
    <property type="entry name" value="POLBc"/>
    <property type="match status" value="1"/>
</dbReference>
<dbReference type="GO" id="GO:0000731">
    <property type="term" value="P:DNA synthesis involved in DNA repair"/>
    <property type="evidence" value="ECO:0007669"/>
    <property type="project" value="EnsemblFungi"/>
</dbReference>
<dbReference type="GO" id="GO:0006278">
    <property type="term" value="P:RNA-templated DNA biosynthetic process"/>
    <property type="evidence" value="ECO:0007669"/>
    <property type="project" value="EnsemblFungi"/>
</dbReference>
<dbReference type="InterPro" id="IPR015088">
    <property type="entry name" value="Znf_DNA-dir_DNA_pol_B_alpha"/>
</dbReference>
<evidence type="ECO:0000256" key="10">
    <source>
        <dbReference type="ARBA" id="ARBA00023125"/>
    </source>
</evidence>
<dbReference type="GO" id="GO:0003697">
    <property type="term" value="F:single-stranded DNA binding"/>
    <property type="evidence" value="ECO:0007669"/>
    <property type="project" value="EnsemblFungi"/>
</dbReference>
<dbReference type="Proteomes" id="UP000070544">
    <property type="component" value="Unassembled WGS sequence"/>
</dbReference>
<evidence type="ECO:0000256" key="4">
    <source>
        <dbReference type="ARBA" id="ARBA00022695"/>
    </source>
</evidence>
<comment type="subcellular location">
    <subcellularLocation>
        <location evidence="1">Nucleus</location>
    </subcellularLocation>
</comment>
<comment type="similarity">
    <text evidence="2 12">Belongs to the DNA polymerase type-B family.</text>
</comment>
<evidence type="ECO:0000256" key="8">
    <source>
        <dbReference type="ARBA" id="ARBA00022833"/>
    </source>
</evidence>
<dbReference type="SUPFAM" id="SSF53098">
    <property type="entry name" value="Ribonuclease H-like"/>
    <property type="match status" value="1"/>
</dbReference>
<dbReference type="STRING" id="1344416.A0A139B040"/>
<feature type="region of interest" description="Disordered" evidence="14">
    <location>
        <begin position="65"/>
        <end position="196"/>
    </location>
</feature>
<accession>A0A139B040</accession>
<dbReference type="PANTHER" id="PTHR45861:SF1">
    <property type="entry name" value="DNA POLYMERASE ALPHA CATALYTIC SUBUNIT"/>
    <property type="match status" value="1"/>
</dbReference>
<keyword evidence="9 12" id="KW-0239">DNA-directed DNA polymerase</keyword>
<evidence type="ECO:0000259" key="16">
    <source>
        <dbReference type="Pfam" id="PF03104"/>
    </source>
</evidence>
<dbReference type="OrthoDB" id="6755010at2759"/>
<feature type="domain" description="DNA-directed DNA polymerase family B exonuclease" evidence="16">
    <location>
        <begin position="490"/>
        <end position="734"/>
    </location>
</feature>
<feature type="domain" description="DNA polymerase alpha catalytic subunit N-terminal" evidence="18">
    <location>
        <begin position="17"/>
        <end position="81"/>
    </location>
</feature>
<dbReference type="GO" id="GO:0006279">
    <property type="term" value="P:premeiotic DNA replication"/>
    <property type="evidence" value="ECO:0007669"/>
    <property type="project" value="EnsemblFungi"/>
</dbReference>
<dbReference type="GO" id="GO:0005658">
    <property type="term" value="C:alpha DNA polymerase:primase complex"/>
    <property type="evidence" value="ECO:0007669"/>
    <property type="project" value="EnsemblFungi"/>
</dbReference>
<dbReference type="PROSITE" id="PS00116">
    <property type="entry name" value="DNA_POLYMERASE_B"/>
    <property type="match status" value="1"/>
</dbReference>
<dbReference type="Gene3D" id="3.90.1600.10">
    <property type="entry name" value="Palm domain of DNA polymerase"/>
    <property type="match status" value="1"/>
</dbReference>
<dbReference type="FunFam" id="3.30.70.2820:FF:000001">
    <property type="entry name" value="DNA polymerase"/>
    <property type="match status" value="1"/>
</dbReference>
<dbReference type="GO" id="GO:0000510">
    <property type="term" value="F:H3-H4 histone complex chaperone activity"/>
    <property type="evidence" value="ECO:0007669"/>
    <property type="project" value="EnsemblFungi"/>
</dbReference>
<dbReference type="InterPro" id="IPR042087">
    <property type="entry name" value="DNA_pol_B_thumb"/>
</dbReference>
<dbReference type="SUPFAM" id="SSF56672">
    <property type="entry name" value="DNA/RNA polymerases"/>
    <property type="match status" value="1"/>
</dbReference>
<evidence type="ECO:0000256" key="12">
    <source>
        <dbReference type="RuleBase" id="RU000442"/>
    </source>
</evidence>
<dbReference type="InterPro" id="IPR043502">
    <property type="entry name" value="DNA/RNA_pol_sf"/>
</dbReference>
<evidence type="ECO:0000313" key="19">
    <source>
        <dbReference type="EMBL" id="KXS22075.1"/>
    </source>
</evidence>
<dbReference type="CDD" id="cd05776">
    <property type="entry name" value="DNA_polB_alpha_exo"/>
    <property type="match status" value="1"/>
</dbReference>
<dbReference type="FunFam" id="1.10.132.60:FF:000004">
    <property type="entry name" value="DNA polymerase"/>
    <property type="match status" value="1"/>
</dbReference>
<dbReference type="CDD" id="cd05532">
    <property type="entry name" value="POLBc_alpha"/>
    <property type="match status" value="1"/>
</dbReference>
<dbReference type="Pfam" id="PF08996">
    <property type="entry name" value="zf-DNA_Pol"/>
    <property type="match status" value="1"/>
</dbReference>
<feature type="region of interest" description="Disordered" evidence="14">
    <location>
        <begin position="838"/>
        <end position="877"/>
    </location>
</feature>
<dbReference type="InterPro" id="IPR006172">
    <property type="entry name" value="DNA-dir_DNA_pol_B"/>
</dbReference>
<dbReference type="InterPro" id="IPR017964">
    <property type="entry name" value="DNA-dir_DNA_pol_B_CS"/>
</dbReference>
<dbReference type="GO" id="GO:0035861">
    <property type="term" value="C:site of double-strand break"/>
    <property type="evidence" value="ECO:0007669"/>
    <property type="project" value="EnsemblFungi"/>
</dbReference>
<feature type="compositionally biased region" description="Low complexity" evidence="14">
    <location>
        <begin position="128"/>
        <end position="140"/>
    </location>
</feature>
<keyword evidence="6" id="KW-0479">Metal-binding</keyword>
<dbReference type="NCBIfam" id="TIGR00592">
    <property type="entry name" value="pol2"/>
    <property type="match status" value="1"/>
</dbReference>
<dbReference type="EMBL" id="KQ965731">
    <property type="protein sequence ID" value="KXS22075.1"/>
    <property type="molecule type" value="Genomic_DNA"/>
</dbReference>
<keyword evidence="11" id="KW-0539">Nucleus</keyword>
<protein>
    <recommendedName>
        <fullName evidence="12">DNA polymerase</fullName>
        <ecNumber evidence="12">2.7.7.7</ecNumber>
    </recommendedName>
</protein>
<keyword evidence="20" id="KW-1185">Reference proteome</keyword>
<dbReference type="Gene3D" id="3.30.420.10">
    <property type="entry name" value="Ribonuclease H-like superfamily/Ribonuclease H"/>
    <property type="match status" value="1"/>
</dbReference>
<gene>
    <name evidence="19" type="ORF">M427DRAFT_163586</name>
</gene>
<reference evidence="19 20" key="1">
    <citation type="journal article" date="2015" name="Genome Biol. Evol.">
        <title>Phylogenomic analyses indicate that early fungi evolved digesting cell walls of algal ancestors of land plants.</title>
        <authorList>
            <person name="Chang Y."/>
            <person name="Wang S."/>
            <person name="Sekimoto S."/>
            <person name="Aerts A.L."/>
            <person name="Choi C."/>
            <person name="Clum A."/>
            <person name="LaButti K.M."/>
            <person name="Lindquist E.A."/>
            <person name="Yee Ngan C."/>
            <person name="Ohm R.A."/>
            <person name="Salamov A.A."/>
            <person name="Grigoriev I.V."/>
            <person name="Spatafora J.W."/>
            <person name="Berbee M.L."/>
        </authorList>
    </citation>
    <scope>NUCLEOTIDE SEQUENCE [LARGE SCALE GENOMIC DNA]</scope>
    <source>
        <strain evidence="19 20">JEL478</strain>
    </source>
</reference>
<dbReference type="InterPro" id="IPR006134">
    <property type="entry name" value="DNA-dir_DNA_pol_B_multi_dom"/>
</dbReference>
<dbReference type="Gene3D" id="6.10.10.100">
    <property type="match status" value="1"/>
</dbReference>
<dbReference type="GO" id="GO:0006272">
    <property type="term" value="P:leading strand elongation"/>
    <property type="evidence" value="ECO:0007669"/>
    <property type="project" value="TreeGrafter"/>
</dbReference>
<dbReference type="InterPro" id="IPR023211">
    <property type="entry name" value="DNA_pol_palm_dom_sf"/>
</dbReference>
<feature type="compositionally biased region" description="Basic residues" evidence="14">
    <location>
        <begin position="102"/>
        <end position="111"/>
    </location>
</feature>
<dbReference type="InterPro" id="IPR038256">
    <property type="entry name" value="Pol_alpha_znc_sf"/>
</dbReference>
<evidence type="ECO:0000256" key="2">
    <source>
        <dbReference type="ARBA" id="ARBA00005755"/>
    </source>
</evidence>
<feature type="domain" description="Zinc finger DNA-directed DNA polymerase family B alpha" evidence="17">
    <location>
        <begin position="1307"/>
        <end position="1492"/>
    </location>
</feature>
<proteinExistence type="inferred from homology"/>
<evidence type="ECO:0000256" key="5">
    <source>
        <dbReference type="ARBA" id="ARBA00022705"/>
    </source>
</evidence>
<keyword evidence="4 12" id="KW-0548">Nucleotidyltransferase</keyword>
<evidence type="ECO:0000256" key="13">
    <source>
        <dbReference type="SAM" id="Coils"/>
    </source>
</evidence>
<dbReference type="GO" id="GO:0007534">
    <property type="term" value="P:gene conversion at mating-type locus"/>
    <property type="evidence" value="ECO:0007669"/>
    <property type="project" value="EnsemblFungi"/>
</dbReference>
<dbReference type="GO" id="GO:0000166">
    <property type="term" value="F:nucleotide binding"/>
    <property type="evidence" value="ECO:0007669"/>
    <property type="project" value="InterPro"/>
</dbReference>
<dbReference type="PANTHER" id="PTHR45861">
    <property type="entry name" value="DNA POLYMERASE ALPHA CATALYTIC SUBUNIT"/>
    <property type="match status" value="1"/>
</dbReference>
<name>A0A139B040_GONPJ</name>
<feature type="compositionally biased region" description="Acidic residues" evidence="14">
    <location>
        <begin position="850"/>
        <end position="861"/>
    </location>
</feature>
<dbReference type="GO" id="GO:0006302">
    <property type="term" value="P:double-strand break repair"/>
    <property type="evidence" value="ECO:0007669"/>
    <property type="project" value="EnsemblFungi"/>
</dbReference>
<sequence length="1508" mass="169008">MSRRRDADEGSGLSAIRKLKEAKKKGISRLEELKFDDDESIFEQVSEEDYDQIVRNRLKEDDFVVDDDGRGYVDNGEEVWERHHEYADNGSSEEAEEDNGRAGKRKRKKESKVKPEARITTMFSKMTSKPGAAKPASAPKPAKPDSRADEDLLASVLGNLDSVVEEPAPKRPKLPTTASTGSAVRGAPTSASSSTVRELERIAVFGKASDARSAATEIAIKDFNNDNFSTVAPNGDLEFNWDDSNDVKPMEISDPLCSAEAEASSSPQAPATAAAPALKVRAIQTRPTTSKAESSSLLPTFAPLVEPSGNPTAATVVSAPENSRAAGWQTVVANMSGSGEPENVSSPATTGGVPMLEAGGSLRMYWLDAHERAGIVYLFGKVKDKSGRFLSCCVTVNGMERNLIVVPRPYKLDESGHPTDVPVEFLDVYNEFNELRTKYKIGEWRCKPAMRKYAFEVEGVPQEESEHLKVKYSFQQPEMKDVPPGKTFSHVFGTGTSAMELFLLKRKVMGPCWLEIKEPQFSSKSISWCKFEVVVSDPKQINAVPENEQPPSPPLTVMVINTKTVMNQQKRTNEIVAISALVYGAMSIEDASSRAEQSHFRFTVIRQYNDFPVPAGFQELVAASKEKVEVCRNERGLLNFFIAQIGRHDPDVLVGHNFIGFDLDVLLHRMKTHKVDHWSRLGRLRRTVWPKLQSGAGGTGDATFAERQVASGRLIVDTYLAAKEHVRSKSYSLTQLSLSQLNIAREEIDFERIPAYFSGSARDLMLFVRLSQTDVYLVAKLMFKIQILPLSKQLTNLAGNLWSRTLMGGRAERNEFLLLHEFHKLKYILPDKSFANSKKNKQGAATAPELDGDDEGDDEKPQDERRRGTTGRRKPAYSGGLVLEPKKGFYDMFVLLLDFNSLYPSIIQEYNIDFTTIQRSYGDESEETLPELPDPQAQTGVLPKILKTLVDRRRQVKSLMKSAQGADYSSLDIRQKALKLTANSMYGCLGFSHSRFYAKPLAMLITAKGREILQNTVDLATQQKLEVIYGDTDSIFLNTNTDDIKEVRRMGAEFKKVVNQRYRLLEIEMDALFRRMLLLKKKKYAALVVDEKDGKLEMTMETKGLDMVRRDWCGLSHDVSNFVLEKILSSDEGGREEIVDKIHKYLEQVGKETRAGLIPIDKFVINKQLTKNVEDYNDAKSQPHVQVALRLKAANKTVRVGDTVPYVIALKTDSGSDAYGSKKEDSFAARAYHPDDFKKDGSTLKVDVEWYLSNQVHPPIARLIAPIEGSDTGRIADCLGLDASKFRSNPAGVQAEMGSEVHTLDSLITDEERFKNVDKWCPRCRHCGQQNEFEIIRRKRAELPAIGLQCPNPECKQMMQLPSLLAQLMDAIRTHIARYELFWHCCDDLGCRCETRQVSVYGRRCLMLGCRGQMNLTYTDAMLFTQLSYYESLFDVDRLRQKMENQPSGGGWLDAAVAVASQYEAQLSKLREQVHRYLSKNARQFVDLSSLFKMMNLGGQKRQVAPIM</sequence>
<keyword evidence="13" id="KW-0175">Coiled coil</keyword>
<comment type="catalytic activity">
    <reaction evidence="12">
        <text>DNA(n) + a 2'-deoxyribonucleoside 5'-triphosphate = DNA(n+1) + diphosphate</text>
        <dbReference type="Rhea" id="RHEA:22508"/>
        <dbReference type="Rhea" id="RHEA-COMP:17339"/>
        <dbReference type="Rhea" id="RHEA-COMP:17340"/>
        <dbReference type="ChEBI" id="CHEBI:33019"/>
        <dbReference type="ChEBI" id="CHEBI:61560"/>
        <dbReference type="ChEBI" id="CHEBI:173112"/>
        <dbReference type="EC" id="2.7.7.7"/>
    </reaction>
</comment>
<dbReference type="EC" id="2.7.7.7" evidence="12"/>
<dbReference type="InterPro" id="IPR036397">
    <property type="entry name" value="RNaseH_sf"/>
</dbReference>
<dbReference type="FunFam" id="1.10.287.690:FF:000004">
    <property type="entry name" value="DNA polymerase"/>
    <property type="match status" value="1"/>
</dbReference>
<evidence type="ECO:0000256" key="9">
    <source>
        <dbReference type="ARBA" id="ARBA00022932"/>
    </source>
</evidence>
<dbReference type="GO" id="GO:0003682">
    <property type="term" value="F:chromatin binding"/>
    <property type="evidence" value="ECO:0007669"/>
    <property type="project" value="EnsemblFungi"/>
</dbReference>
<dbReference type="OMA" id="MTKMNVG"/>
<dbReference type="InterPro" id="IPR045846">
    <property type="entry name" value="POLBc_alpha"/>
</dbReference>
<dbReference type="PRINTS" id="PR00106">
    <property type="entry name" value="DNAPOLB"/>
</dbReference>
<evidence type="ECO:0000256" key="14">
    <source>
        <dbReference type="SAM" id="MobiDB-lite"/>
    </source>
</evidence>